<feature type="region of interest" description="Disordered" evidence="1">
    <location>
        <begin position="59"/>
        <end position="108"/>
    </location>
</feature>
<keyword evidence="5" id="KW-1185">Reference proteome</keyword>
<organism evidence="4 5">
    <name type="scientific">Cymbomonas tetramitiformis</name>
    <dbReference type="NCBI Taxonomy" id="36881"/>
    <lineage>
        <taxon>Eukaryota</taxon>
        <taxon>Viridiplantae</taxon>
        <taxon>Chlorophyta</taxon>
        <taxon>Pyramimonadophyceae</taxon>
        <taxon>Pyramimonadales</taxon>
        <taxon>Pyramimonadaceae</taxon>
        <taxon>Cymbomonas</taxon>
    </lineage>
</organism>
<dbReference type="InterPro" id="IPR013783">
    <property type="entry name" value="Ig-like_fold"/>
</dbReference>
<dbReference type="InterPro" id="IPR002044">
    <property type="entry name" value="CBM20"/>
</dbReference>
<dbReference type="SUPFAM" id="SSF49452">
    <property type="entry name" value="Starch-binding domain-like"/>
    <property type="match status" value="1"/>
</dbReference>
<dbReference type="Gene3D" id="2.60.40.10">
    <property type="entry name" value="Immunoglobulins"/>
    <property type="match status" value="1"/>
</dbReference>
<evidence type="ECO:0000313" key="4">
    <source>
        <dbReference type="EMBL" id="KAK3289254.1"/>
    </source>
</evidence>
<dbReference type="Gene3D" id="1.10.150.50">
    <property type="entry name" value="Transcription Factor, Ets-1"/>
    <property type="match status" value="1"/>
</dbReference>
<dbReference type="InterPro" id="IPR001660">
    <property type="entry name" value="SAM"/>
</dbReference>
<feature type="compositionally biased region" description="Polar residues" evidence="1">
    <location>
        <begin position="153"/>
        <end position="174"/>
    </location>
</feature>
<dbReference type="AlphaFoldDB" id="A0AAE0H3D8"/>
<dbReference type="Proteomes" id="UP001190700">
    <property type="component" value="Unassembled WGS sequence"/>
</dbReference>
<feature type="region of interest" description="Disordered" evidence="1">
    <location>
        <begin position="229"/>
        <end position="251"/>
    </location>
</feature>
<dbReference type="PROSITE" id="PS51166">
    <property type="entry name" value="CBM20"/>
    <property type="match status" value="1"/>
</dbReference>
<comment type="caution">
    <text evidence="4">The sequence shown here is derived from an EMBL/GenBank/DDBJ whole genome shotgun (WGS) entry which is preliminary data.</text>
</comment>
<dbReference type="Pfam" id="PF00686">
    <property type="entry name" value="CBM_20"/>
    <property type="match status" value="1"/>
</dbReference>
<dbReference type="CDD" id="cd09487">
    <property type="entry name" value="SAM_superfamily"/>
    <property type="match status" value="1"/>
</dbReference>
<evidence type="ECO:0000313" key="5">
    <source>
        <dbReference type="Proteomes" id="UP001190700"/>
    </source>
</evidence>
<feature type="domain" description="SAM" evidence="2">
    <location>
        <begin position="249"/>
        <end position="314"/>
    </location>
</feature>
<name>A0AAE0H3D8_9CHLO</name>
<dbReference type="SUPFAM" id="SSF47769">
    <property type="entry name" value="SAM/Pointed domain"/>
    <property type="match status" value="1"/>
</dbReference>
<accession>A0AAE0H3D8</accession>
<dbReference type="GO" id="GO:2001070">
    <property type="term" value="F:starch binding"/>
    <property type="evidence" value="ECO:0007669"/>
    <property type="project" value="InterPro"/>
</dbReference>
<dbReference type="EMBL" id="LGRX02000190">
    <property type="protein sequence ID" value="KAK3289254.1"/>
    <property type="molecule type" value="Genomic_DNA"/>
</dbReference>
<evidence type="ECO:0008006" key="6">
    <source>
        <dbReference type="Google" id="ProtNLM"/>
    </source>
</evidence>
<feature type="domain" description="CBM20" evidence="3">
    <location>
        <begin position="1"/>
        <end position="81"/>
    </location>
</feature>
<gene>
    <name evidence="4" type="ORF">CYMTET_3305</name>
</gene>
<reference evidence="4 5" key="1">
    <citation type="journal article" date="2015" name="Genome Biol. Evol.">
        <title>Comparative Genomics of a Bacterivorous Green Alga Reveals Evolutionary Causalities and Consequences of Phago-Mixotrophic Mode of Nutrition.</title>
        <authorList>
            <person name="Burns J.A."/>
            <person name="Paasch A."/>
            <person name="Narechania A."/>
            <person name="Kim E."/>
        </authorList>
    </citation>
    <scope>NUCLEOTIDE SEQUENCE [LARGE SCALE GENOMIC DNA]</scope>
    <source>
        <strain evidence="4 5">PLY_AMNH</strain>
    </source>
</reference>
<dbReference type="PROSITE" id="PS50105">
    <property type="entry name" value="SAM_DOMAIN"/>
    <property type="match status" value="1"/>
</dbReference>
<evidence type="ECO:0000256" key="1">
    <source>
        <dbReference type="SAM" id="MobiDB-lite"/>
    </source>
</evidence>
<dbReference type="Pfam" id="PF07647">
    <property type="entry name" value="SAM_2"/>
    <property type="match status" value="1"/>
</dbReference>
<dbReference type="InterPro" id="IPR013784">
    <property type="entry name" value="Carb-bd-like_fold"/>
</dbReference>
<evidence type="ECO:0000259" key="2">
    <source>
        <dbReference type="PROSITE" id="PS50105"/>
    </source>
</evidence>
<dbReference type="InterPro" id="IPR013761">
    <property type="entry name" value="SAM/pointed_sf"/>
</dbReference>
<sequence>MWDPKKALPMTWAEGNEWNVTVDVPAGSTVKYKIIRRDSSGNFHWPNGSDSVLNVTMKREGAAPSTVSQSGHSVEDITVSRETPTASDPSDEEVPAPTTELEKVEASTPEQLGPLEVEPQELSAALAAAVKHLADSGSSGTLNFTTKSMTETAFSASIGESQTSGNGPRTSPTTYDPDDVAIPTVTPTYAEDPPPSEVFEVDTYADEEPVADTEVQEDQPYTQPYVQEQESFGEGSTDIQAQREEPVPQGGSEVGRWLLALGLEKYAGIFADAEVETLTDLQYLTEEDFRTELGLPFLPARKIIVQRELLFKQLRKQLPPS</sequence>
<feature type="region of interest" description="Disordered" evidence="1">
    <location>
        <begin position="153"/>
        <end position="196"/>
    </location>
</feature>
<evidence type="ECO:0000259" key="3">
    <source>
        <dbReference type="PROSITE" id="PS51166"/>
    </source>
</evidence>
<protein>
    <recommendedName>
        <fullName evidence="6">SAM domain-containing protein</fullName>
    </recommendedName>
</protein>
<proteinExistence type="predicted"/>